<dbReference type="Pfam" id="PF06736">
    <property type="entry name" value="TMEM175"/>
    <property type="match status" value="1"/>
</dbReference>
<keyword evidence="9" id="KW-0406">Ion transport</keyword>
<evidence type="ECO:0000256" key="8">
    <source>
        <dbReference type="ARBA" id="ARBA00022989"/>
    </source>
</evidence>
<protein>
    <submittedName>
        <fullName evidence="14">TMEM175 family protein</fullName>
    </submittedName>
</protein>
<evidence type="ECO:0000256" key="9">
    <source>
        <dbReference type="ARBA" id="ARBA00023065"/>
    </source>
</evidence>
<keyword evidence="11" id="KW-0407">Ion channel</keyword>
<evidence type="ECO:0000256" key="7">
    <source>
        <dbReference type="ARBA" id="ARBA00022958"/>
    </source>
</evidence>
<name>A0A9J7BJQ4_9BACT</name>
<evidence type="ECO:0000313" key="14">
    <source>
        <dbReference type="EMBL" id="UWZ82018.1"/>
    </source>
</evidence>
<evidence type="ECO:0000256" key="11">
    <source>
        <dbReference type="ARBA" id="ARBA00023303"/>
    </source>
</evidence>
<evidence type="ECO:0000256" key="13">
    <source>
        <dbReference type="SAM" id="Phobius"/>
    </source>
</evidence>
<evidence type="ECO:0000256" key="10">
    <source>
        <dbReference type="ARBA" id="ARBA00023136"/>
    </source>
</evidence>
<keyword evidence="4" id="KW-0633">Potassium transport</keyword>
<dbReference type="GO" id="GO:0005267">
    <property type="term" value="F:potassium channel activity"/>
    <property type="evidence" value="ECO:0007669"/>
    <property type="project" value="UniProtKB-KW"/>
</dbReference>
<dbReference type="AlphaFoldDB" id="A0A9J7BJQ4"/>
<evidence type="ECO:0000256" key="6">
    <source>
        <dbReference type="ARBA" id="ARBA00022826"/>
    </source>
</evidence>
<evidence type="ECO:0000256" key="12">
    <source>
        <dbReference type="ARBA" id="ARBA00034430"/>
    </source>
</evidence>
<feature type="transmembrane region" description="Helical" evidence="13">
    <location>
        <begin position="51"/>
        <end position="75"/>
    </location>
</feature>
<sequence length="170" mass="19265">MVLDLKPPEHPTFAALWPLWPTALSYLVSYVFVAIVWLNHHHLLRFTEEPTARLIWINFAHLFAVSLVPFTTAWVADTRLAAVPVFVYATDFVLVEAAYLSFEHHALTHAELEEISHRSRRLAKVRTIIAFVLFATAMLVSLKFAQWGFGIVCGAVLLHLQPEPPGARRV</sequence>
<dbReference type="EMBL" id="CP093313">
    <property type="protein sequence ID" value="UWZ82018.1"/>
    <property type="molecule type" value="Genomic_DNA"/>
</dbReference>
<evidence type="ECO:0000256" key="3">
    <source>
        <dbReference type="ARBA" id="ARBA00022448"/>
    </source>
</evidence>
<evidence type="ECO:0000256" key="1">
    <source>
        <dbReference type="ARBA" id="ARBA00004141"/>
    </source>
</evidence>
<organism evidence="14 15">
    <name type="scientific">Occallatibacter riparius</name>
    <dbReference type="NCBI Taxonomy" id="1002689"/>
    <lineage>
        <taxon>Bacteria</taxon>
        <taxon>Pseudomonadati</taxon>
        <taxon>Acidobacteriota</taxon>
        <taxon>Terriglobia</taxon>
        <taxon>Terriglobales</taxon>
        <taxon>Acidobacteriaceae</taxon>
        <taxon>Occallatibacter</taxon>
    </lineage>
</organism>
<keyword evidence="3" id="KW-0813">Transport</keyword>
<evidence type="ECO:0000256" key="2">
    <source>
        <dbReference type="ARBA" id="ARBA00006920"/>
    </source>
</evidence>
<comment type="subcellular location">
    <subcellularLocation>
        <location evidence="1">Membrane</location>
        <topology evidence="1">Multi-pass membrane protein</topology>
    </subcellularLocation>
</comment>
<keyword evidence="8 13" id="KW-1133">Transmembrane helix</keyword>
<feature type="transmembrane region" description="Helical" evidence="13">
    <location>
        <begin position="123"/>
        <end position="142"/>
    </location>
</feature>
<feature type="transmembrane region" description="Helical" evidence="13">
    <location>
        <begin position="20"/>
        <end position="39"/>
    </location>
</feature>
<feature type="transmembrane region" description="Helical" evidence="13">
    <location>
        <begin position="81"/>
        <end position="102"/>
    </location>
</feature>
<keyword evidence="15" id="KW-1185">Reference proteome</keyword>
<evidence type="ECO:0000313" key="15">
    <source>
        <dbReference type="Proteomes" id="UP001059380"/>
    </source>
</evidence>
<dbReference type="GO" id="GO:0016020">
    <property type="term" value="C:membrane"/>
    <property type="evidence" value="ECO:0007669"/>
    <property type="project" value="UniProtKB-SubCell"/>
</dbReference>
<comment type="similarity">
    <text evidence="2">Belongs to the TMEM175 family.</text>
</comment>
<comment type="catalytic activity">
    <reaction evidence="12">
        <text>K(+)(in) = K(+)(out)</text>
        <dbReference type="Rhea" id="RHEA:29463"/>
        <dbReference type="ChEBI" id="CHEBI:29103"/>
    </reaction>
</comment>
<keyword evidence="10 13" id="KW-0472">Membrane</keyword>
<keyword evidence="6" id="KW-0631">Potassium channel</keyword>
<dbReference type="GO" id="GO:0015252">
    <property type="term" value="F:proton channel activity"/>
    <property type="evidence" value="ECO:0007669"/>
    <property type="project" value="InterPro"/>
</dbReference>
<keyword evidence="5 13" id="KW-0812">Transmembrane</keyword>
<accession>A0A9J7BJQ4</accession>
<dbReference type="Proteomes" id="UP001059380">
    <property type="component" value="Chromosome"/>
</dbReference>
<dbReference type="KEGG" id="orp:MOP44_15715"/>
<reference evidence="14" key="1">
    <citation type="submission" date="2021-04" db="EMBL/GenBank/DDBJ databases">
        <title>Phylogenetic analysis of Acidobacteriaceae.</title>
        <authorList>
            <person name="Qiu L."/>
            <person name="Zhang Q."/>
        </authorList>
    </citation>
    <scope>NUCLEOTIDE SEQUENCE</scope>
    <source>
        <strain evidence="14">DSM 25168</strain>
    </source>
</reference>
<gene>
    <name evidence="14" type="ORF">MOP44_15715</name>
</gene>
<evidence type="ECO:0000256" key="4">
    <source>
        <dbReference type="ARBA" id="ARBA00022538"/>
    </source>
</evidence>
<proteinExistence type="inferred from homology"/>
<dbReference type="InterPro" id="IPR010617">
    <property type="entry name" value="TMEM175-like"/>
</dbReference>
<evidence type="ECO:0000256" key="5">
    <source>
        <dbReference type="ARBA" id="ARBA00022692"/>
    </source>
</evidence>
<keyword evidence="7" id="KW-0630">Potassium</keyword>